<organism evidence="1 2">
    <name type="scientific">Sphaerobacter thermophilus (strain ATCC 49802 / DSM 20745 / KCCM 41009 / NCIMB 13125 / S 6022)</name>
    <dbReference type="NCBI Taxonomy" id="479434"/>
    <lineage>
        <taxon>Bacteria</taxon>
        <taxon>Pseudomonadati</taxon>
        <taxon>Thermomicrobiota</taxon>
        <taxon>Thermomicrobia</taxon>
        <taxon>Sphaerobacterales</taxon>
        <taxon>Sphaerobacterineae</taxon>
        <taxon>Sphaerobacteraceae</taxon>
        <taxon>Sphaerobacter</taxon>
    </lineage>
</organism>
<accession>D1C219</accession>
<dbReference type="GO" id="GO:0016740">
    <property type="term" value="F:transferase activity"/>
    <property type="evidence" value="ECO:0007669"/>
    <property type="project" value="UniProtKB-KW"/>
</dbReference>
<dbReference type="KEGG" id="sti:Sthe_0849"/>
<dbReference type="CDD" id="cd03794">
    <property type="entry name" value="GT4_WbuB-like"/>
    <property type="match status" value="1"/>
</dbReference>
<reference evidence="2" key="1">
    <citation type="submission" date="2009-11" db="EMBL/GenBank/DDBJ databases">
        <title>The complete chromosome 1 of Sphaerobacter thermophilus DSM 20745.</title>
        <authorList>
            <person name="Lucas S."/>
            <person name="Copeland A."/>
            <person name="Lapidus A."/>
            <person name="Glavina del Rio T."/>
            <person name="Dalin E."/>
            <person name="Tice H."/>
            <person name="Bruce D."/>
            <person name="Goodwin L."/>
            <person name="Pitluck S."/>
            <person name="Kyrpides N."/>
            <person name="Mavromatis K."/>
            <person name="Ivanova N."/>
            <person name="Mikhailova N."/>
            <person name="LaButti K.M."/>
            <person name="Clum A."/>
            <person name="Sun H.I."/>
            <person name="Brettin T."/>
            <person name="Detter J.C."/>
            <person name="Han C."/>
            <person name="Larimer F."/>
            <person name="Land M."/>
            <person name="Hauser L."/>
            <person name="Markowitz V."/>
            <person name="Cheng J.F."/>
            <person name="Hugenholtz P."/>
            <person name="Woyke T."/>
            <person name="Wu D."/>
            <person name="Steenblock K."/>
            <person name="Schneider S."/>
            <person name="Pukall R."/>
            <person name="Goeker M."/>
            <person name="Klenk H.P."/>
            <person name="Eisen J.A."/>
        </authorList>
    </citation>
    <scope>NUCLEOTIDE SEQUENCE [LARGE SCALE GENOMIC DNA]</scope>
    <source>
        <strain evidence="2">ATCC 49802 / DSM 20745 / S 6022</strain>
    </source>
</reference>
<evidence type="ECO:0000313" key="1">
    <source>
        <dbReference type="EMBL" id="ACZ38286.1"/>
    </source>
</evidence>
<dbReference type="AlphaFoldDB" id="D1C219"/>
<dbReference type="RefSeq" id="WP_012871333.1">
    <property type="nucleotide sequence ID" value="NC_013523.1"/>
</dbReference>
<dbReference type="STRING" id="479434.Sthe_0849"/>
<dbReference type="PANTHER" id="PTHR12526">
    <property type="entry name" value="GLYCOSYLTRANSFERASE"/>
    <property type="match status" value="1"/>
</dbReference>
<dbReference type="Gene3D" id="3.40.50.2000">
    <property type="entry name" value="Glycogen Phosphorylase B"/>
    <property type="match status" value="2"/>
</dbReference>
<reference evidence="1 2" key="2">
    <citation type="journal article" date="2010" name="Stand. Genomic Sci.">
        <title>Complete genome sequence of Desulfohalobium retbaense type strain (HR(100)).</title>
        <authorList>
            <person name="Spring S."/>
            <person name="Nolan M."/>
            <person name="Lapidus A."/>
            <person name="Glavina Del Rio T."/>
            <person name="Copeland A."/>
            <person name="Tice H."/>
            <person name="Cheng J.F."/>
            <person name="Lucas S."/>
            <person name="Land M."/>
            <person name="Chen F."/>
            <person name="Bruce D."/>
            <person name="Goodwin L."/>
            <person name="Pitluck S."/>
            <person name="Ivanova N."/>
            <person name="Mavromatis K."/>
            <person name="Mikhailova N."/>
            <person name="Pati A."/>
            <person name="Chen A."/>
            <person name="Palaniappan K."/>
            <person name="Hauser L."/>
            <person name="Chang Y.J."/>
            <person name="Jeffries C.D."/>
            <person name="Munk C."/>
            <person name="Kiss H."/>
            <person name="Chain P."/>
            <person name="Han C."/>
            <person name="Brettin T."/>
            <person name="Detter J.C."/>
            <person name="Schuler E."/>
            <person name="Goker M."/>
            <person name="Rohde M."/>
            <person name="Bristow J."/>
            <person name="Eisen J.A."/>
            <person name="Markowitz V."/>
            <person name="Hugenholtz P."/>
            <person name="Kyrpides N.C."/>
            <person name="Klenk H.P."/>
        </authorList>
    </citation>
    <scope>NUCLEOTIDE SEQUENCE [LARGE SCALE GENOMIC DNA]</scope>
    <source>
        <strain evidence="2">ATCC 49802 / DSM 20745 / S 6022</strain>
    </source>
</reference>
<protein>
    <submittedName>
        <fullName evidence="1">Glycosyl transferase group 1</fullName>
    </submittedName>
</protein>
<dbReference type="CAZy" id="GT4">
    <property type="family name" value="Glycosyltransferase Family 4"/>
</dbReference>
<dbReference type="SUPFAM" id="SSF53756">
    <property type="entry name" value="UDP-Glycosyltransferase/glycogen phosphorylase"/>
    <property type="match status" value="1"/>
</dbReference>
<dbReference type="HOGENOM" id="CLU_041762_0_1_0"/>
<proteinExistence type="predicted"/>
<dbReference type="EMBL" id="CP001823">
    <property type="protein sequence ID" value="ACZ38286.1"/>
    <property type="molecule type" value="Genomic_DNA"/>
</dbReference>
<dbReference type="OrthoDB" id="9790710at2"/>
<dbReference type="InParanoid" id="D1C219"/>
<evidence type="ECO:0000313" key="2">
    <source>
        <dbReference type="Proteomes" id="UP000002027"/>
    </source>
</evidence>
<dbReference type="Pfam" id="PF13692">
    <property type="entry name" value="Glyco_trans_1_4"/>
    <property type="match status" value="1"/>
</dbReference>
<dbReference type="eggNOG" id="COG0438">
    <property type="taxonomic scope" value="Bacteria"/>
</dbReference>
<gene>
    <name evidence="1" type="ordered locus">Sthe_0849</name>
</gene>
<dbReference type="Proteomes" id="UP000002027">
    <property type="component" value="Chromosome 1"/>
</dbReference>
<sequence>MSQPAARLLYVGTYERDYPRNALTIAALRRAGFDVEEIHVPVFERTRDKTGGFLRPGSLVRLGARLVLAYTRLALRLIRRLPHADAAIFGYIGQGDVLALAPLTRFRGRPVVFNPLVTLTDTLVEDRELVRAGTLPARAIAALDWAALRCADLILVDTPQNADYLVSRFGVSPARVTVVPVGADDRLFQPREMAGTPAGPLRVLFYGKYTPLHGVPTIVEAAARLRGEDVRFEMIGVGQLAAETRALAKRLGLDSIDFHDWVPFAELPERIAAADVVLGIFGDTDKAARVVPNKVFQAMAMGAAIVTRDSPAVREVLQHDVSALLVPPADPEALADAIRTLRDPGRRRTIGAGARAAFLATGSIDALADRLRAMLRPVLAQRKPRAVVREREA</sequence>
<keyword evidence="2" id="KW-1185">Reference proteome</keyword>
<keyword evidence="1" id="KW-0808">Transferase</keyword>
<name>D1C219_SPHTD</name>